<sequence length="224" mass="26459">MVLEPEQFKRQDGTIDWGKYSQARLKALEEKEAKKKSSKPKGPGGYQNLIVYQQAVVISDLTDEFCQRFLDSIKDRRTIEQMVQAARSGKQNIVEASLEKSLKMNIKLNGVSRASYGELLEDYKDFLRLRNLLLWDKSDPRVQEIRSWRIRTNGTNWTNLTNWTNWTNSAERFANLMISLISKENYLLDKMIHSLEEKFIREGGYSEQLSQRRQEERRRQMWSN</sequence>
<dbReference type="AlphaFoldDB" id="A0A2M7Z4H7"/>
<dbReference type="Proteomes" id="UP000231034">
    <property type="component" value="Unassembled WGS sequence"/>
</dbReference>
<dbReference type="InterPro" id="IPR036583">
    <property type="entry name" value="23S_rRNA_IVS_sf"/>
</dbReference>
<evidence type="ECO:0000313" key="2">
    <source>
        <dbReference type="Proteomes" id="UP000231034"/>
    </source>
</evidence>
<accession>A0A2M7Z4H7</accession>
<comment type="caution">
    <text evidence="1">The sequence shown here is derived from an EMBL/GenBank/DDBJ whole genome shotgun (WGS) entry which is preliminary data.</text>
</comment>
<proteinExistence type="predicted"/>
<name>A0A2M7Z4H7_9BACT</name>
<organism evidence="1 2">
    <name type="scientific">Candidatus Nealsonbacteria bacterium CG_4_9_14_3_um_filter_37_13</name>
    <dbReference type="NCBI Taxonomy" id="1974695"/>
    <lineage>
        <taxon>Bacteria</taxon>
        <taxon>Candidatus Nealsoniibacteriota</taxon>
    </lineage>
</organism>
<dbReference type="NCBIfam" id="TIGR04258">
    <property type="entry name" value="4helix_suffix"/>
    <property type="match status" value="1"/>
</dbReference>
<evidence type="ECO:0000313" key="1">
    <source>
        <dbReference type="EMBL" id="PJA84078.1"/>
    </source>
</evidence>
<reference evidence="2" key="1">
    <citation type="submission" date="2017-09" db="EMBL/GenBank/DDBJ databases">
        <title>Depth-based differentiation of microbial function through sediment-hosted aquifers and enrichment of novel symbionts in the deep terrestrial subsurface.</title>
        <authorList>
            <person name="Probst A.J."/>
            <person name="Ladd B."/>
            <person name="Jarett J.K."/>
            <person name="Geller-Mcgrath D.E."/>
            <person name="Sieber C.M.K."/>
            <person name="Emerson J.B."/>
            <person name="Anantharaman K."/>
            <person name="Thomas B.C."/>
            <person name="Malmstrom R."/>
            <person name="Stieglmeier M."/>
            <person name="Klingl A."/>
            <person name="Woyke T."/>
            <person name="Ryan C.M."/>
            <person name="Banfield J.F."/>
        </authorList>
    </citation>
    <scope>NUCLEOTIDE SEQUENCE [LARGE SCALE GENOMIC DNA]</scope>
</reference>
<gene>
    <name evidence="1" type="ORF">CO145_02480</name>
</gene>
<dbReference type="SUPFAM" id="SSF158446">
    <property type="entry name" value="IVS-encoded protein-like"/>
    <property type="match status" value="1"/>
</dbReference>
<dbReference type="InterPro" id="IPR026354">
    <property type="entry name" value="4helix_suffix_dom"/>
</dbReference>
<dbReference type="Gene3D" id="1.20.1440.60">
    <property type="entry name" value="23S rRNA-intervening sequence"/>
    <property type="match status" value="1"/>
</dbReference>
<protein>
    <submittedName>
        <fullName evidence="1">Four helix bundle protein</fullName>
    </submittedName>
</protein>
<dbReference type="EMBL" id="PFVR01000089">
    <property type="protein sequence ID" value="PJA84078.1"/>
    <property type="molecule type" value="Genomic_DNA"/>
</dbReference>